<feature type="transmembrane region" description="Helical" evidence="1">
    <location>
        <begin position="24"/>
        <end position="40"/>
    </location>
</feature>
<keyword evidence="3" id="KW-0418">Kinase</keyword>
<comment type="caution">
    <text evidence="3">The sequence shown here is derived from an EMBL/GenBank/DDBJ whole genome shotgun (WGS) entry which is preliminary data.</text>
</comment>
<dbReference type="EMBL" id="JAUSWG010000002">
    <property type="protein sequence ID" value="MDQ0555376.1"/>
    <property type="molecule type" value="Genomic_DNA"/>
</dbReference>
<keyword evidence="4" id="KW-1185">Reference proteome</keyword>
<keyword evidence="1" id="KW-1133">Transmembrane helix</keyword>
<protein>
    <submittedName>
        <fullName evidence="3">Signal transduction histidine kinase</fullName>
    </submittedName>
</protein>
<evidence type="ECO:0000259" key="2">
    <source>
        <dbReference type="SMART" id="SM00387"/>
    </source>
</evidence>
<dbReference type="Gene3D" id="1.10.287.130">
    <property type="match status" value="1"/>
</dbReference>
<dbReference type="InterPro" id="IPR032834">
    <property type="entry name" value="NatK-like_C"/>
</dbReference>
<feature type="transmembrane region" description="Helical" evidence="1">
    <location>
        <begin position="183"/>
        <end position="205"/>
    </location>
</feature>
<feature type="domain" description="Histidine kinase/HSP90-like ATPase" evidence="2">
    <location>
        <begin position="317"/>
        <end position="424"/>
    </location>
</feature>
<accession>A0ABU0MWU2</accession>
<evidence type="ECO:0000313" key="4">
    <source>
        <dbReference type="Proteomes" id="UP001232584"/>
    </source>
</evidence>
<keyword evidence="3" id="KW-0808">Transferase</keyword>
<dbReference type="InterPro" id="IPR039506">
    <property type="entry name" value="SPOB_a"/>
</dbReference>
<evidence type="ECO:0000313" key="3">
    <source>
        <dbReference type="EMBL" id="MDQ0555376.1"/>
    </source>
</evidence>
<feature type="transmembrane region" description="Helical" evidence="1">
    <location>
        <begin position="71"/>
        <end position="96"/>
    </location>
</feature>
<gene>
    <name evidence="3" type="ORF">QOZ92_000489</name>
</gene>
<organism evidence="3 4">
    <name type="scientific">Paraclostridium ghonii</name>
    <dbReference type="NCBI Taxonomy" id="29358"/>
    <lineage>
        <taxon>Bacteria</taxon>
        <taxon>Bacillati</taxon>
        <taxon>Bacillota</taxon>
        <taxon>Clostridia</taxon>
        <taxon>Peptostreptococcales</taxon>
        <taxon>Peptostreptococcaceae</taxon>
        <taxon>Paraclostridium</taxon>
    </lineage>
</organism>
<dbReference type="InterPro" id="IPR003594">
    <property type="entry name" value="HATPase_dom"/>
</dbReference>
<dbReference type="InterPro" id="IPR036890">
    <property type="entry name" value="HATPase_C_sf"/>
</dbReference>
<dbReference type="SUPFAM" id="SSF55874">
    <property type="entry name" value="ATPase domain of HSP90 chaperone/DNA topoisomerase II/histidine kinase"/>
    <property type="match status" value="1"/>
</dbReference>
<dbReference type="GO" id="GO:0016301">
    <property type="term" value="F:kinase activity"/>
    <property type="evidence" value="ECO:0007669"/>
    <property type="project" value="UniProtKB-KW"/>
</dbReference>
<dbReference type="PANTHER" id="PTHR40448">
    <property type="entry name" value="TWO-COMPONENT SENSOR HISTIDINE KINASE"/>
    <property type="match status" value="1"/>
</dbReference>
<reference evidence="3 4" key="1">
    <citation type="submission" date="2023-07" db="EMBL/GenBank/DDBJ databases">
        <title>Genomic Encyclopedia of Type Strains, Phase IV (KMG-IV): sequencing the most valuable type-strain genomes for metagenomic binning, comparative biology and taxonomic classification.</title>
        <authorList>
            <person name="Goeker M."/>
        </authorList>
    </citation>
    <scope>NUCLEOTIDE SEQUENCE [LARGE SCALE GENOMIC DNA]</scope>
    <source>
        <strain evidence="3 4">DSM 15049</strain>
    </source>
</reference>
<name>A0ABU0MWU2_9FIRM</name>
<dbReference type="Gene3D" id="3.30.565.10">
    <property type="entry name" value="Histidine kinase-like ATPase, C-terminal domain"/>
    <property type="match status" value="1"/>
</dbReference>
<keyword evidence="1" id="KW-0472">Membrane</keyword>
<dbReference type="SMART" id="SM00387">
    <property type="entry name" value="HATPase_c"/>
    <property type="match status" value="1"/>
</dbReference>
<feature type="transmembrane region" description="Helical" evidence="1">
    <location>
        <begin position="108"/>
        <end position="128"/>
    </location>
</feature>
<dbReference type="Pfam" id="PF14501">
    <property type="entry name" value="HATPase_c_5"/>
    <property type="match status" value="1"/>
</dbReference>
<evidence type="ECO:0000256" key="1">
    <source>
        <dbReference type="SAM" id="Phobius"/>
    </source>
</evidence>
<keyword evidence="1" id="KW-0812">Transmembrane</keyword>
<dbReference type="Proteomes" id="UP001232584">
    <property type="component" value="Unassembled WGS sequence"/>
</dbReference>
<sequence>MGIPEAVVMFCFIKKLTKGINRKNIVQMSFIYVMLMYFFFNKFPLGISNVLLFIFSAIIVKFFSNLNIAQSFIITAIVLGMRITSEVIIIILINFMGINLDFVLNDNLLRVLSCYMAILLMAIFMKLVKYKYFKQTIDLKNMSEKNQYAQQVLLYVSILIMAIIGILILFLYSVSNLHFNTEIMVRVFIVLSLILILILLIFMTINYDKRKALNELEKSLMEKNLKQMEDSVDALRVQRHDYMNHLQIILMQVTSGKIEDARRYILSMADYDNNISIEFVTGNHCIDAILNTKKLRASKYNIDLTACIDSLLENVELTDSEISSILLNIIDNAIDELKYSDKEYKYVHVDIYEDGNYHNICIKNNGSKIKDTIKIFEMAYSSKGEDRGYGLYSIKNLLESYKGYIDVESDDMETEFNIKVPIVNSISQI</sequence>
<feature type="transmembrane region" description="Helical" evidence="1">
    <location>
        <begin position="148"/>
        <end position="171"/>
    </location>
</feature>
<feature type="transmembrane region" description="Helical" evidence="1">
    <location>
        <begin position="46"/>
        <end position="64"/>
    </location>
</feature>
<proteinExistence type="predicted"/>
<dbReference type="Pfam" id="PF14689">
    <property type="entry name" value="SPOB_a"/>
    <property type="match status" value="1"/>
</dbReference>
<dbReference type="PANTHER" id="PTHR40448:SF1">
    <property type="entry name" value="TWO-COMPONENT SENSOR HISTIDINE KINASE"/>
    <property type="match status" value="1"/>
</dbReference>